<dbReference type="PANTHER" id="PTHR10900:SF77">
    <property type="entry name" value="FI19380P1"/>
    <property type="match status" value="1"/>
</dbReference>
<feature type="chain" id="PRO_5046106401" description="FAS1 domain-containing protein" evidence="1">
    <location>
        <begin position="21"/>
        <end position="606"/>
    </location>
</feature>
<dbReference type="PANTHER" id="PTHR10900">
    <property type="entry name" value="PERIOSTIN-RELATED"/>
    <property type="match status" value="1"/>
</dbReference>
<keyword evidence="4" id="KW-1185">Reference proteome</keyword>
<feature type="domain" description="FAS1" evidence="2">
    <location>
        <begin position="250"/>
        <end position="341"/>
    </location>
</feature>
<protein>
    <recommendedName>
        <fullName evidence="2">FAS1 domain-containing protein</fullName>
    </recommendedName>
</protein>
<dbReference type="SUPFAM" id="SSF82153">
    <property type="entry name" value="FAS1 domain"/>
    <property type="match status" value="2"/>
</dbReference>
<keyword evidence="1" id="KW-0732">Signal</keyword>
<dbReference type="Proteomes" id="UP001556367">
    <property type="component" value="Unassembled WGS sequence"/>
</dbReference>
<reference evidence="4" key="1">
    <citation type="submission" date="2024-06" db="EMBL/GenBank/DDBJ databases">
        <title>Multi-omics analyses provide insights into the biosynthesis of the anticancer antibiotic pleurotin in Hohenbuehelia grisea.</title>
        <authorList>
            <person name="Weaver J.A."/>
            <person name="Alberti F."/>
        </authorList>
    </citation>
    <scope>NUCLEOTIDE SEQUENCE [LARGE SCALE GENOMIC DNA]</scope>
    <source>
        <strain evidence="4">T-177</strain>
    </source>
</reference>
<gene>
    <name evidence="3" type="ORF">HGRIS_013374</name>
</gene>
<organism evidence="3 4">
    <name type="scientific">Hohenbuehelia grisea</name>
    <dbReference type="NCBI Taxonomy" id="104357"/>
    <lineage>
        <taxon>Eukaryota</taxon>
        <taxon>Fungi</taxon>
        <taxon>Dikarya</taxon>
        <taxon>Basidiomycota</taxon>
        <taxon>Agaricomycotina</taxon>
        <taxon>Agaricomycetes</taxon>
        <taxon>Agaricomycetidae</taxon>
        <taxon>Agaricales</taxon>
        <taxon>Pleurotineae</taxon>
        <taxon>Pleurotaceae</taxon>
        <taxon>Hohenbuehelia</taxon>
    </lineage>
</organism>
<feature type="domain" description="FAS1" evidence="2">
    <location>
        <begin position="56"/>
        <end position="246"/>
    </location>
</feature>
<dbReference type="EMBL" id="JASNQZ010000015">
    <property type="protein sequence ID" value="KAL0947253.1"/>
    <property type="molecule type" value="Genomic_DNA"/>
</dbReference>
<evidence type="ECO:0000313" key="4">
    <source>
        <dbReference type="Proteomes" id="UP001556367"/>
    </source>
</evidence>
<dbReference type="Pfam" id="PF02469">
    <property type="entry name" value="Fasciclin"/>
    <property type="match status" value="2"/>
</dbReference>
<dbReference type="InterPro" id="IPR000782">
    <property type="entry name" value="FAS1_domain"/>
</dbReference>
<dbReference type="SMART" id="SM00554">
    <property type="entry name" value="FAS1"/>
    <property type="match status" value="1"/>
</dbReference>
<dbReference type="InterPro" id="IPR050904">
    <property type="entry name" value="Adhesion/Biosynth-related"/>
</dbReference>
<accession>A0ABR3IVF3</accession>
<evidence type="ECO:0000259" key="2">
    <source>
        <dbReference type="PROSITE" id="PS50213"/>
    </source>
</evidence>
<comment type="caution">
    <text evidence="3">The sequence shown here is derived from an EMBL/GenBank/DDBJ whole genome shotgun (WGS) entry which is preliminary data.</text>
</comment>
<evidence type="ECO:0000313" key="3">
    <source>
        <dbReference type="EMBL" id="KAL0947253.1"/>
    </source>
</evidence>
<proteinExistence type="predicted"/>
<feature type="signal peptide" evidence="1">
    <location>
        <begin position="1"/>
        <end position="20"/>
    </location>
</feature>
<sequence>MRSLLFSLAATALFTAAYLADDTELEYPYDFSSFGGQIPLQVDFGGHGPPDAPTGPKSIYETLVDSPQFSNLTRILGYDKDIVKLLNDSSDAGLTFFALPDWAFPKRHGKPNHPHHAGLLGDDLSVPGAGMYDLPAVGALLEAVEESLDSDSDDKDKKRKFLKKLLHAILSYHILPGGYNEEELAQNTTFATSLSLSDGSLDGQPLRVRVGTFGITKRTSINLYSFVVGPETLATNGVIHAIARPLFPPPSIFQSAFLFPKAFATYTSALQRAGLTDSVDRHWVPGKDGEKGSLEGATTLTAFLPTNRAFDTLPPRLRFFLFSPFGEWILKKLIQYHTVPDLWIHNDYVYNATSKEEVLAVDSDNSWADDWTERDIEAIHSADLYDALGLQEYSGIRPPLHHHPRPCCGPISNVLGPQEGHNFGARPRRPPGPPPAMPLVHAIPDYHLPPLSPRDILNILPMPGCHGIGGSPRCERPPRPPRLPRPELIASRNLTVPTLLGANHTLNIFTAKFKLKISIPVPGPHPPRTKILDAIWVNGQRVKLADVVGRNGAFHVVGSLISPRHKGRHPHRQNRTHGVWMDPDLEISQDGWEDWEEWLPKWAAEN</sequence>
<dbReference type="InterPro" id="IPR036378">
    <property type="entry name" value="FAS1_dom_sf"/>
</dbReference>
<evidence type="ECO:0000256" key="1">
    <source>
        <dbReference type="SAM" id="SignalP"/>
    </source>
</evidence>
<dbReference type="Gene3D" id="2.30.180.10">
    <property type="entry name" value="FAS1 domain"/>
    <property type="match status" value="2"/>
</dbReference>
<dbReference type="PROSITE" id="PS50213">
    <property type="entry name" value="FAS1"/>
    <property type="match status" value="2"/>
</dbReference>
<name>A0ABR3IVF3_9AGAR</name>